<dbReference type="CDD" id="cd00383">
    <property type="entry name" value="trans_reg_C"/>
    <property type="match status" value="1"/>
</dbReference>
<dbReference type="InterPro" id="IPR036388">
    <property type="entry name" value="WH-like_DNA-bd_sf"/>
</dbReference>
<dbReference type="InterPro" id="IPR041664">
    <property type="entry name" value="AAA_16"/>
</dbReference>
<evidence type="ECO:0000256" key="4">
    <source>
        <dbReference type="PROSITE-ProRule" id="PRU01091"/>
    </source>
</evidence>
<dbReference type="GO" id="GO:0000160">
    <property type="term" value="P:phosphorelay signal transduction system"/>
    <property type="evidence" value="ECO:0007669"/>
    <property type="project" value="InterPro"/>
</dbReference>
<comment type="caution">
    <text evidence="6">The sequence shown here is derived from an EMBL/GenBank/DDBJ whole genome shotgun (WGS) entry which is preliminary data.</text>
</comment>
<dbReference type="InterPro" id="IPR016032">
    <property type="entry name" value="Sig_transdc_resp-reg_C-effctor"/>
</dbReference>
<evidence type="ECO:0000259" key="5">
    <source>
        <dbReference type="PROSITE" id="PS51755"/>
    </source>
</evidence>
<sequence>MTRPQSPHTLTFGPFRLETVTGRLSRHDDVIPLRPRSLAMLQYLAEHPGRLITKAELHQQVWAGSHVSDDVLRASVRDIRRALGDDANAPQYLETVGRQGYRFLQGSATLPSQAEGPVVGRQSEMEQLQDRIGRAAGGERQFVLLSGEPGIGKTTVVKLFLERMAERHGVQVAQGQCLVHFGDGEAYHPLLEALGRLGQGTGGADVISVLQRYAPMWLVQLPALVSGTELERLQRQVQGAAQARMVRELSEALEVLAAEMPLILVLEDLHWSDVATVELLAAIAQRPAPARLFVLGTYRPADAAVHAQALRNVIQELRGRGQCDELSMELLRTEDVTTYAAGRLGGAVSAALATLIYEHTEGNPLFMGSLR</sequence>
<protein>
    <recommendedName>
        <fullName evidence="5">OmpR/PhoB-type domain-containing protein</fullName>
    </recommendedName>
</protein>
<reference evidence="6 7" key="1">
    <citation type="journal article" date="2014" name="Nature">
        <title>An environmental bacterial taxon with a large and distinct metabolic repertoire.</title>
        <authorList>
            <person name="Wilson M.C."/>
            <person name="Mori T."/>
            <person name="Ruckert C."/>
            <person name="Uria A.R."/>
            <person name="Helf M.J."/>
            <person name="Takada K."/>
            <person name="Gernert C."/>
            <person name="Steffens U.A."/>
            <person name="Heycke N."/>
            <person name="Schmitt S."/>
            <person name="Rinke C."/>
            <person name="Helfrich E.J."/>
            <person name="Brachmann A.O."/>
            <person name="Gurgui C."/>
            <person name="Wakimoto T."/>
            <person name="Kracht M."/>
            <person name="Crusemann M."/>
            <person name="Hentschel U."/>
            <person name="Abe I."/>
            <person name="Matsunaga S."/>
            <person name="Kalinowski J."/>
            <person name="Takeyama H."/>
            <person name="Piel J."/>
        </authorList>
    </citation>
    <scope>NUCLEOTIDE SEQUENCE [LARGE SCALE GENOMIC DNA]</scope>
    <source>
        <strain evidence="7">TSY1</strain>
    </source>
</reference>
<dbReference type="PANTHER" id="PTHR16305:SF28">
    <property type="entry name" value="GUANYLATE CYCLASE DOMAIN-CONTAINING PROTEIN"/>
    <property type="match status" value="1"/>
</dbReference>
<dbReference type="SMART" id="SM00862">
    <property type="entry name" value="Trans_reg_C"/>
    <property type="match status" value="1"/>
</dbReference>
<dbReference type="PATRIC" id="fig|1429438.4.peg.8098"/>
<dbReference type="PANTHER" id="PTHR16305">
    <property type="entry name" value="TESTICULAR SOLUBLE ADENYLYL CYCLASE"/>
    <property type="match status" value="1"/>
</dbReference>
<dbReference type="Gene3D" id="1.10.10.10">
    <property type="entry name" value="Winged helix-like DNA-binding domain superfamily/Winged helix DNA-binding domain"/>
    <property type="match status" value="1"/>
</dbReference>
<dbReference type="Pfam" id="PF13191">
    <property type="entry name" value="AAA_16"/>
    <property type="match status" value="1"/>
</dbReference>
<keyword evidence="3 4" id="KW-0238">DNA-binding</keyword>
<proteinExistence type="predicted"/>
<keyword evidence="1" id="KW-0547">Nucleotide-binding</keyword>
<evidence type="ECO:0000313" key="7">
    <source>
        <dbReference type="Proteomes" id="UP000019141"/>
    </source>
</evidence>
<dbReference type="AlphaFoldDB" id="W4L559"/>
<dbReference type="InterPro" id="IPR001867">
    <property type="entry name" value="OmpR/PhoB-type_DNA-bd"/>
</dbReference>
<dbReference type="InterPro" id="IPR027417">
    <property type="entry name" value="P-loop_NTPase"/>
</dbReference>
<keyword evidence="2" id="KW-0067">ATP-binding</keyword>
<dbReference type="HOGENOM" id="CLU_004435_2_1_7"/>
<dbReference type="GO" id="GO:0005737">
    <property type="term" value="C:cytoplasm"/>
    <property type="evidence" value="ECO:0007669"/>
    <property type="project" value="TreeGrafter"/>
</dbReference>
<feature type="domain" description="OmpR/PhoB-type" evidence="5">
    <location>
        <begin position="7"/>
        <end position="105"/>
    </location>
</feature>
<dbReference type="Proteomes" id="UP000019141">
    <property type="component" value="Unassembled WGS sequence"/>
</dbReference>
<evidence type="ECO:0000256" key="2">
    <source>
        <dbReference type="ARBA" id="ARBA00022840"/>
    </source>
</evidence>
<dbReference type="GO" id="GO:0004016">
    <property type="term" value="F:adenylate cyclase activity"/>
    <property type="evidence" value="ECO:0007669"/>
    <property type="project" value="TreeGrafter"/>
</dbReference>
<dbReference type="SUPFAM" id="SSF46894">
    <property type="entry name" value="C-terminal effector domain of the bipartite response regulators"/>
    <property type="match status" value="1"/>
</dbReference>
<keyword evidence="7" id="KW-1185">Reference proteome</keyword>
<evidence type="ECO:0000256" key="1">
    <source>
        <dbReference type="ARBA" id="ARBA00022741"/>
    </source>
</evidence>
<dbReference type="GO" id="GO:0005524">
    <property type="term" value="F:ATP binding"/>
    <property type="evidence" value="ECO:0007669"/>
    <property type="project" value="UniProtKB-KW"/>
</dbReference>
<dbReference type="EMBL" id="AZHW01001472">
    <property type="protein sequence ID" value="ETW92466.1"/>
    <property type="molecule type" value="Genomic_DNA"/>
</dbReference>
<evidence type="ECO:0000256" key="3">
    <source>
        <dbReference type="ARBA" id="ARBA00023125"/>
    </source>
</evidence>
<name>W4L559_ENTF1</name>
<dbReference type="GO" id="GO:0006355">
    <property type="term" value="P:regulation of DNA-templated transcription"/>
    <property type="evidence" value="ECO:0007669"/>
    <property type="project" value="InterPro"/>
</dbReference>
<feature type="DNA-binding region" description="OmpR/PhoB-type" evidence="4">
    <location>
        <begin position="7"/>
        <end position="105"/>
    </location>
</feature>
<dbReference type="Pfam" id="PF00486">
    <property type="entry name" value="Trans_reg_C"/>
    <property type="match status" value="1"/>
</dbReference>
<dbReference type="Gene3D" id="3.40.50.300">
    <property type="entry name" value="P-loop containing nucleotide triphosphate hydrolases"/>
    <property type="match status" value="1"/>
</dbReference>
<dbReference type="GO" id="GO:0003677">
    <property type="term" value="F:DNA binding"/>
    <property type="evidence" value="ECO:0007669"/>
    <property type="project" value="UniProtKB-UniRule"/>
</dbReference>
<accession>W4L559</accession>
<organism evidence="6 7">
    <name type="scientific">Entotheonella factor</name>
    <dbReference type="NCBI Taxonomy" id="1429438"/>
    <lineage>
        <taxon>Bacteria</taxon>
        <taxon>Pseudomonadati</taxon>
        <taxon>Nitrospinota/Tectimicrobiota group</taxon>
        <taxon>Candidatus Tectimicrobiota</taxon>
        <taxon>Candidatus Entotheonellia</taxon>
        <taxon>Candidatus Entotheonellales</taxon>
        <taxon>Candidatus Entotheonellaceae</taxon>
        <taxon>Candidatus Entotheonella</taxon>
    </lineage>
</organism>
<gene>
    <name evidence="6" type="ORF">ETSY1_43495</name>
</gene>
<dbReference type="SUPFAM" id="SSF52540">
    <property type="entry name" value="P-loop containing nucleoside triphosphate hydrolases"/>
    <property type="match status" value="1"/>
</dbReference>
<dbReference type="PROSITE" id="PS51755">
    <property type="entry name" value="OMPR_PHOB"/>
    <property type="match status" value="1"/>
</dbReference>
<evidence type="ECO:0000313" key="6">
    <source>
        <dbReference type="EMBL" id="ETW92466.1"/>
    </source>
</evidence>